<dbReference type="RefSeq" id="WP_078483488.1">
    <property type="nucleotide sequence ID" value="NZ_MPRL01000025.1"/>
</dbReference>
<protein>
    <submittedName>
        <fullName evidence="4">Sulfite reductase</fullName>
    </submittedName>
</protein>
<dbReference type="Gene3D" id="1.10.10.370">
    <property type="entry name" value="DsrC-like protein, C-terminal domain"/>
    <property type="match status" value="1"/>
</dbReference>
<evidence type="ECO:0000313" key="5">
    <source>
        <dbReference type="Proteomes" id="UP000191110"/>
    </source>
</evidence>
<dbReference type="Pfam" id="PF04358">
    <property type="entry name" value="DsrC"/>
    <property type="match status" value="1"/>
</dbReference>
<gene>
    <name evidence="4" type="ORF">BOW53_07585</name>
</gene>
<dbReference type="InterPro" id="IPR025526">
    <property type="entry name" value="DsrC-like_dom_sf"/>
</dbReference>
<dbReference type="InterPro" id="IPR042072">
    <property type="entry name" value="DsrC-like_C"/>
</dbReference>
<reference evidence="4 5" key="1">
    <citation type="submission" date="2016-11" db="EMBL/GenBank/DDBJ databases">
        <title>Mixed transmission modes and dynamic genome evolution in an obligate animal-bacterial symbiosis.</title>
        <authorList>
            <person name="Russell S.L."/>
            <person name="Corbett-Detig R.B."/>
            <person name="Cavanaugh C.M."/>
        </authorList>
    </citation>
    <scope>NUCLEOTIDE SEQUENCE [LARGE SCALE GENOMIC DNA]</scope>
    <source>
        <strain evidence="4">Sveles-Q1</strain>
    </source>
</reference>
<dbReference type="InterPro" id="IPR007453">
    <property type="entry name" value="DsrC/TusE"/>
</dbReference>
<evidence type="ECO:0000256" key="2">
    <source>
        <dbReference type="ARBA" id="ARBA00005718"/>
    </source>
</evidence>
<keyword evidence="5" id="KW-1185">Reference proteome</keyword>
<comment type="similarity">
    <text evidence="2">Belongs to the DsrC/TusE family.</text>
</comment>
<comment type="caution">
    <text evidence="4">The sequence shown here is derived from an EMBL/GenBank/DDBJ whole genome shotgun (WGS) entry which is preliminary data.</text>
</comment>
<sequence>MLQTMHDVLHPRNIDPDFPTAPVTWSRDEAVEVAGSEAISLSDEHWHAIRALQDYFSKHDGKVNVRALHDALDEEFHASGGLNYLYTIFPGGPIAQGCRLAGLKAPAGAADKSFGSVV</sequence>
<keyword evidence="3" id="KW-0963">Cytoplasm</keyword>
<dbReference type="AlphaFoldDB" id="A0A1T2L5R5"/>
<evidence type="ECO:0000256" key="1">
    <source>
        <dbReference type="ARBA" id="ARBA00004496"/>
    </source>
</evidence>
<organism evidence="4 5">
    <name type="scientific">Solemya pervernicosa gill symbiont</name>
    <dbReference type="NCBI Taxonomy" id="642797"/>
    <lineage>
        <taxon>Bacteria</taxon>
        <taxon>Pseudomonadati</taxon>
        <taxon>Pseudomonadota</taxon>
        <taxon>Gammaproteobacteria</taxon>
        <taxon>sulfur-oxidizing symbionts</taxon>
    </lineage>
</organism>
<dbReference type="SUPFAM" id="SSF69721">
    <property type="entry name" value="DsrC, the gamma subunit of dissimilatory sulfite reductase"/>
    <property type="match status" value="1"/>
</dbReference>
<evidence type="ECO:0000256" key="3">
    <source>
        <dbReference type="ARBA" id="ARBA00022490"/>
    </source>
</evidence>
<dbReference type="OrthoDB" id="9786347at2"/>
<accession>A0A1T2L5R5</accession>
<dbReference type="GO" id="GO:0005737">
    <property type="term" value="C:cytoplasm"/>
    <property type="evidence" value="ECO:0007669"/>
    <property type="project" value="UniProtKB-SubCell"/>
</dbReference>
<dbReference type="EMBL" id="MPRL01000025">
    <property type="protein sequence ID" value="OOZ40429.1"/>
    <property type="molecule type" value="Genomic_DNA"/>
</dbReference>
<proteinExistence type="inferred from homology"/>
<name>A0A1T2L5R5_9GAMM</name>
<evidence type="ECO:0000313" key="4">
    <source>
        <dbReference type="EMBL" id="OOZ40429.1"/>
    </source>
</evidence>
<dbReference type="NCBIfam" id="TIGR03342">
    <property type="entry name" value="dsrC_tusE_dsvC"/>
    <property type="match status" value="1"/>
</dbReference>
<dbReference type="Proteomes" id="UP000191110">
    <property type="component" value="Unassembled WGS sequence"/>
</dbReference>
<comment type="subcellular location">
    <subcellularLocation>
        <location evidence="1">Cytoplasm</location>
    </subcellularLocation>
</comment>